<keyword evidence="4" id="KW-1185">Reference proteome</keyword>
<dbReference type="Pfam" id="PF21044">
    <property type="entry name" value="CIP2A_N"/>
    <property type="match status" value="1"/>
</dbReference>
<keyword evidence="1" id="KW-0175">Coiled coil</keyword>
<evidence type="ECO:0000256" key="1">
    <source>
        <dbReference type="SAM" id="Coils"/>
    </source>
</evidence>
<accession>A0A7M7P5Z4</accession>
<dbReference type="EnsemblMetazoa" id="XM_030988488">
    <property type="protein sequence ID" value="XP_030844348"/>
    <property type="gene ID" value="LOC591924"/>
</dbReference>
<dbReference type="InterPro" id="IPR042510">
    <property type="entry name" value="CIP2A"/>
</dbReference>
<dbReference type="InterPro" id="IPR011989">
    <property type="entry name" value="ARM-like"/>
</dbReference>
<dbReference type="Proteomes" id="UP000007110">
    <property type="component" value="Unassembled WGS sequence"/>
</dbReference>
<dbReference type="EnsemblMetazoa" id="XM_030988489">
    <property type="protein sequence ID" value="XP_030844349"/>
    <property type="gene ID" value="LOC591924"/>
</dbReference>
<dbReference type="PANTHER" id="PTHR23161">
    <property type="entry name" value="PROTEIN CIP2A"/>
    <property type="match status" value="1"/>
</dbReference>
<dbReference type="InParanoid" id="A0A7M7P5Z4"/>
<dbReference type="AlphaFoldDB" id="A0A7M7P5Z4"/>
<dbReference type="SUPFAM" id="SSF48371">
    <property type="entry name" value="ARM repeat"/>
    <property type="match status" value="1"/>
</dbReference>
<dbReference type="GeneID" id="591924"/>
<feature type="domain" description="CIP2A N-terminal" evidence="2">
    <location>
        <begin position="21"/>
        <end position="563"/>
    </location>
</feature>
<dbReference type="SUPFAM" id="SSF90257">
    <property type="entry name" value="Myosin rod fragments"/>
    <property type="match status" value="1"/>
</dbReference>
<proteinExistence type="predicted"/>
<dbReference type="PANTHER" id="PTHR23161:SF2">
    <property type="entry name" value="PROTEIN CIP2A"/>
    <property type="match status" value="1"/>
</dbReference>
<dbReference type="OrthoDB" id="73401at2759"/>
<dbReference type="OMA" id="SYKAFTH"/>
<feature type="coiled-coil region" evidence="1">
    <location>
        <begin position="652"/>
        <end position="875"/>
    </location>
</feature>
<evidence type="ECO:0000313" key="4">
    <source>
        <dbReference type="Proteomes" id="UP000007110"/>
    </source>
</evidence>
<sequence length="911" mass="102933">MEATSVVRSVVLAANQYSRNQSDANLVHLQSRLDVLIGITSRDKSLSYFCPRQLLPSECLTCLVDLVNDPATPLDLSLKTMVLLFNLAADCDVRETLQVTFNLPASLASFLKVQRGSPNDTVIGQCVQLLQRVTYNYRIIYPNNYVEDLIQFLLTQILGPESDLVMPCLGLLANLCRQNVSVQAHIKAMDNLKSISKTLIRFLSHSNLTNIIFSLSILTSLCLNEELGDKLFNARNINQTFQLIFNILINGDGVVTRRYAVDLFIDLLKSPRIQQSLLLFEHFQLCMHRVLGLLPIQDEESVCKLFELMLTFCGVSGLRPTICRSIMTSPQVQRGQETHQSEAFFAVVEWASRPVQSNNTVSILALDLLREVYEEMLDSGLVTQFSPRTDVTIPMATRLVLPLQELEGPFIRHKLNKISRLMCLLMTLSRDEGTRSELGRVMTFDPCLAIVEHQLDNNQVGISKTTRMAVGDCDWSDAGVGTILHIVDVMVTLQSNVPQIKNTLVQILQDPRLVPFMAHGLSSRDRERVHVSLKLIRAASTLQDFPTIILGECIASNNSHILQTSQHDISSDHAVPHPHNLNQSHTNGYDMSVMGSNLEATRSKVTKADNAGLDKLIDRMQTGLDLKDVKASEIMDVYEHKLSALATKESHLQDLLEAKAMALAQADRLIAQYRCRKAQADNEARKLRSMIQESEKRSEEYRDELSGKMVEKERMAGEMKNMMAQIERLEAVAREHERLTTAHAELGQRLESLRETLEAEKQERASLLELHEMLTKHSEALKDKHETTIGRLEELEGQHKGTVKQLRLTEGRLGELQEELNETESTLRKTEREREELEAAIDKLRGELAKAEQAKKKLSQQVSKLETDCRQQKSTIREKDALISQQKEQLSQQQQLTLMIHSLTSKQQQEK</sequence>
<reference evidence="3" key="2">
    <citation type="submission" date="2021-01" db="UniProtKB">
        <authorList>
            <consortium name="EnsemblMetazoa"/>
        </authorList>
    </citation>
    <scope>IDENTIFICATION</scope>
</reference>
<dbReference type="RefSeq" id="XP_030844350.1">
    <property type="nucleotide sequence ID" value="XM_030988490.1"/>
</dbReference>
<dbReference type="RefSeq" id="XP_030844347.1">
    <property type="nucleotide sequence ID" value="XM_030988487.1"/>
</dbReference>
<dbReference type="RefSeq" id="XP_030844349.1">
    <property type="nucleotide sequence ID" value="XM_030988489.1"/>
</dbReference>
<evidence type="ECO:0000313" key="3">
    <source>
        <dbReference type="EnsemblMetazoa" id="XP_030844347"/>
    </source>
</evidence>
<dbReference type="KEGG" id="spu:591924"/>
<evidence type="ECO:0000259" key="2">
    <source>
        <dbReference type="Pfam" id="PF21044"/>
    </source>
</evidence>
<dbReference type="RefSeq" id="XP_030844348.1">
    <property type="nucleotide sequence ID" value="XM_030988488.1"/>
</dbReference>
<reference evidence="4" key="1">
    <citation type="submission" date="2015-02" db="EMBL/GenBank/DDBJ databases">
        <title>Genome sequencing for Strongylocentrotus purpuratus.</title>
        <authorList>
            <person name="Murali S."/>
            <person name="Liu Y."/>
            <person name="Vee V."/>
            <person name="English A."/>
            <person name="Wang M."/>
            <person name="Skinner E."/>
            <person name="Han Y."/>
            <person name="Muzny D.M."/>
            <person name="Worley K.C."/>
            <person name="Gibbs R.A."/>
        </authorList>
    </citation>
    <scope>NUCLEOTIDE SEQUENCE</scope>
</reference>
<dbReference type="Gene3D" id="1.25.10.10">
    <property type="entry name" value="Leucine-rich Repeat Variant"/>
    <property type="match status" value="1"/>
</dbReference>
<dbReference type="InterPro" id="IPR016024">
    <property type="entry name" value="ARM-type_fold"/>
</dbReference>
<dbReference type="EnsemblMetazoa" id="XM_030988487">
    <property type="protein sequence ID" value="XP_030844347"/>
    <property type="gene ID" value="LOC591924"/>
</dbReference>
<dbReference type="Gene3D" id="1.10.287.1490">
    <property type="match status" value="1"/>
</dbReference>
<protein>
    <recommendedName>
        <fullName evidence="2">CIP2A N-terminal domain-containing protein</fullName>
    </recommendedName>
</protein>
<organism evidence="3 4">
    <name type="scientific">Strongylocentrotus purpuratus</name>
    <name type="common">Purple sea urchin</name>
    <dbReference type="NCBI Taxonomy" id="7668"/>
    <lineage>
        <taxon>Eukaryota</taxon>
        <taxon>Metazoa</taxon>
        <taxon>Echinodermata</taxon>
        <taxon>Eleutherozoa</taxon>
        <taxon>Echinozoa</taxon>
        <taxon>Echinoidea</taxon>
        <taxon>Euechinoidea</taxon>
        <taxon>Echinacea</taxon>
        <taxon>Camarodonta</taxon>
        <taxon>Echinidea</taxon>
        <taxon>Strongylocentrotidae</taxon>
        <taxon>Strongylocentrotus</taxon>
    </lineage>
</organism>
<dbReference type="EnsemblMetazoa" id="XM_030988490">
    <property type="protein sequence ID" value="XP_030844350"/>
    <property type="gene ID" value="LOC591924"/>
</dbReference>
<dbReference type="InterPro" id="IPR048701">
    <property type="entry name" value="CIP2A_N"/>
</dbReference>
<name>A0A7M7P5Z4_STRPU</name>